<dbReference type="RefSeq" id="WP_338004118.1">
    <property type="nucleotide sequence ID" value="NZ_JAOPKA010000007.1"/>
</dbReference>
<sequence>MTDTADDAVRMELGSDAWHQDEDGQFYIECPECGSAATLSNIVNHGRCNSYMDQQQSDTELDEEGMPCSATLSLELTYTSDPDESMADPDVGDDETKTGDVDFDEQASGTDSAPSND</sequence>
<dbReference type="AlphaFoldDB" id="A0AAP3E2T6"/>
<name>A0AAP3E2T6_9EURY</name>
<evidence type="ECO:0000256" key="1">
    <source>
        <dbReference type="SAM" id="MobiDB-lite"/>
    </source>
</evidence>
<feature type="region of interest" description="Disordered" evidence="1">
    <location>
        <begin position="78"/>
        <end position="117"/>
    </location>
</feature>
<reference evidence="2" key="1">
    <citation type="submission" date="2022-09" db="EMBL/GenBank/DDBJ databases">
        <title>Enrichment on poylsaccharides allowed isolation of novel metabolic and taxonomic groups of Haloarchaea.</title>
        <authorList>
            <person name="Sorokin D.Y."/>
            <person name="Elcheninov A.G."/>
            <person name="Khizhniak T.V."/>
            <person name="Kolganova T.V."/>
            <person name="Kublanov I.V."/>
        </authorList>
    </citation>
    <scope>NUCLEOTIDE SEQUENCE</scope>
    <source>
        <strain evidence="2">AArc-xg1-1</strain>
    </source>
</reference>
<feature type="compositionally biased region" description="Polar residues" evidence="1">
    <location>
        <begin position="107"/>
        <end position="117"/>
    </location>
</feature>
<protein>
    <submittedName>
        <fullName evidence="2">Uncharacterized protein</fullName>
    </submittedName>
</protein>
<feature type="compositionally biased region" description="Acidic residues" evidence="1">
    <location>
        <begin position="81"/>
        <end position="93"/>
    </location>
</feature>
<evidence type="ECO:0000313" key="2">
    <source>
        <dbReference type="EMBL" id="MCU4742294.1"/>
    </source>
</evidence>
<organism evidence="2 3">
    <name type="scientific">Natronoglomus mannanivorans</name>
    <dbReference type="NCBI Taxonomy" id="2979990"/>
    <lineage>
        <taxon>Archaea</taxon>
        <taxon>Methanobacteriati</taxon>
        <taxon>Methanobacteriota</taxon>
        <taxon>Stenosarchaea group</taxon>
        <taxon>Halobacteria</taxon>
        <taxon>Halobacteriales</taxon>
        <taxon>Natrialbaceae</taxon>
        <taxon>Natronoglomus</taxon>
    </lineage>
</organism>
<evidence type="ECO:0000313" key="3">
    <source>
        <dbReference type="Proteomes" id="UP001321018"/>
    </source>
</evidence>
<comment type="caution">
    <text evidence="2">The sequence shown here is derived from an EMBL/GenBank/DDBJ whole genome shotgun (WGS) entry which is preliminary data.</text>
</comment>
<proteinExistence type="predicted"/>
<dbReference type="EMBL" id="JAOPKA010000007">
    <property type="protein sequence ID" value="MCU4742294.1"/>
    <property type="molecule type" value="Genomic_DNA"/>
</dbReference>
<accession>A0AAP3E2T6</accession>
<gene>
    <name evidence="2" type="ORF">OB960_12900</name>
</gene>
<dbReference type="Proteomes" id="UP001321018">
    <property type="component" value="Unassembled WGS sequence"/>
</dbReference>